<proteinExistence type="inferred from homology"/>
<dbReference type="EMBL" id="PVXM01000057">
    <property type="protein sequence ID" value="PRR69182.1"/>
    <property type="molecule type" value="Genomic_DNA"/>
</dbReference>
<dbReference type="GO" id="GO:0016787">
    <property type="term" value="F:hydrolase activity"/>
    <property type="evidence" value="ECO:0007669"/>
    <property type="project" value="UniProtKB-UniRule"/>
</dbReference>
<dbReference type="InterPro" id="IPR029052">
    <property type="entry name" value="Metallo-depent_PP-like"/>
</dbReference>
<dbReference type="AlphaFoldDB" id="A0A2T0AKS2"/>
<comment type="caution">
    <text evidence="4">The sequence shown here is derived from an EMBL/GenBank/DDBJ whole genome shotgun (WGS) entry which is preliminary data.</text>
</comment>
<dbReference type="CDD" id="cd00841">
    <property type="entry name" value="MPP_YfcE"/>
    <property type="match status" value="1"/>
</dbReference>
<accession>A0A2T0AKS2</accession>
<comment type="similarity">
    <text evidence="1 2">Belongs to the metallophosphoesterase superfamily. YfcE family.</text>
</comment>
<keyword evidence="2" id="KW-0479">Metal-binding</keyword>
<dbReference type="PANTHER" id="PTHR11124">
    <property type="entry name" value="VACUOLAR SORTING PROTEIN VPS29"/>
    <property type="match status" value="1"/>
</dbReference>
<keyword evidence="5" id="KW-1185">Reference proteome</keyword>
<organism evidence="4 5">
    <name type="scientific">Neomoorella humiferrea</name>
    <dbReference type="NCBI Taxonomy" id="676965"/>
    <lineage>
        <taxon>Bacteria</taxon>
        <taxon>Bacillati</taxon>
        <taxon>Bacillota</taxon>
        <taxon>Clostridia</taxon>
        <taxon>Neomoorellales</taxon>
        <taxon>Neomoorellaceae</taxon>
        <taxon>Neomoorella</taxon>
    </lineage>
</organism>
<dbReference type="NCBIfam" id="TIGR00040">
    <property type="entry name" value="yfcE"/>
    <property type="match status" value="1"/>
</dbReference>
<name>A0A2T0AKS2_9FIRM</name>
<dbReference type="Proteomes" id="UP000238415">
    <property type="component" value="Unassembled WGS sequence"/>
</dbReference>
<dbReference type="GO" id="GO:0046872">
    <property type="term" value="F:metal ion binding"/>
    <property type="evidence" value="ECO:0007669"/>
    <property type="project" value="UniProtKB-KW"/>
</dbReference>
<evidence type="ECO:0000313" key="4">
    <source>
        <dbReference type="EMBL" id="PRR69182.1"/>
    </source>
</evidence>
<feature type="domain" description="Calcineurin-like phosphoesterase" evidence="3">
    <location>
        <begin position="1"/>
        <end position="163"/>
    </location>
</feature>
<dbReference type="Gene3D" id="3.60.21.10">
    <property type="match status" value="1"/>
</dbReference>
<dbReference type="InterPro" id="IPR000979">
    <property type="entry name" value="Phosphodiesterase_MJ0936/Vps29"/>
</dbReference>
<reference evidence="4 5" key="1">
    <citation type="submission" date="2018-03" db="EMBL/GenBank/DDBJ databases">
        <title>Genome sequence of Moorella humiferrea DSM 23265.</title>
        <authorList>
            <person name="Poehlein A."/>
            <person name="Daniel R."/>
        </authorList>
    </citation>
    <scope>NUCLEOTIDE SEQUENCE [LARGE SCALE GENOMIC DNA]</scope>
    <source>
        <strain evidence="4 5">DSM 23265</strain>
    </source>
</reference>
<evidence type="ECO:0000313" key="5">
    <source>
        <dbReference type="Proteomes" id="UP000238415"/>
    </source>
</evidence>
<dbReference type="EC" id="3.1.4.-" evidence="2"/>
<gene>
    <name evidence="4" type="primary">yfcE</name>
    <name evidence="4" type="ORF">MOHU_24850</name>
</gene>
<dbReference type="RefSeq" id="WP_106006397.1">
    <property type="nucleotide sequence ID" value="NZ_CP136419.1"/>
</dbReference>
<dbReference type="OrthoDB" id="9800565at2"/>
<keyword evidence="4" id="KW-0378">Hydrolase</keyword>
<evidence type="ECO:0000259" key="3">
    <source>
        <dbReference type="Pfam" id="PF12850"/>
    </source>
</evidence>
<comment type="cofactor">
    <cofactor evidence="2">
        <name>a divalent metal cation</name>
        <dbReference type="ChEBI" id="CHEBI:60240"/>
    </cofactor>
</comment>
<dbReference type="InterPro" id="IPR041802">
    <property type="entry name" value="MPP_YfcE"/>
</dbReference>
<sequence length="188" mass="20267">MRIGIISDTHGDGAAWEQALANCFRNVDMIVHAGDVLYHGPRNPIVATYAPKDLATLIKEASVPLLIARGNCDAEVDSMVLNLPLMEQVVVQMGRRRLVAQHGHRLVAGDAEQLAAYYQADLWISGHTHVARLIASQGRLFVNPGSPSLPHSGPLGNIKTVALADEEGVKILAVATGEVLQEMAWPQK</sequence>
<protein>
    <recommendedName>
        <fullName evidence="2">Phosphoesterase</fullName>
        <ecNumber evidence="2">3.1.4.-</ecNumber>
    </recommendedName>
</protein>
<evidence type="ECO:0000256" key="2">
    <source>
        <dbReference type="RuleBase" id="RU362039"/>
    </source>
</evidence>
<dbReference type="SUPFAM" id="SSF56300">
    <property type="entry name" value="Metallo-dependent phosphatases"/>
    <property type="match status" value="1"/>
</dbReference>
<evidence type="ECO:0000256" key="1">
    <source>
        <dbReference type="ARBA" id="ARBA00008950"/>
    </source>
</evidence>
<dbReference type="NCBIfam" id="NF006988">
    <property type="entry name" value="PRK09453.1"/>
    <property type="match status" value="1"/>
</dbReference>
<dbReference type="InterPro" id="IPR024654">
    <property type="entry name" value="Calcineurin-like_PHP_lpxH"/>
</dbReference>
<dbReference type="Pfam" id="PF12850">
    <property type="entry name" value="Metallophos_2"/>
    <property type="match status" value="1"/>
</dbReference>